<feature type="compositionally biased region" description="Low complexity" evidence="2">
    <location>
        <begin position="741"/>
        <end position="750"/>
    </location>
</feature>
<feature type="compositionally biased region" description="Low complexity" evidence="2">
    <location>
        <begin position="449"/>
        <end position="470"/>
    </location>
</feature>
<dbReference type="InterPro" id="IPR042201">
    <property type="entry name" value="FH2_Formin_sf"/>
</dbReference>
<dbReference type="SUPFAM" id="SSF52799">
    <property type="entry name" value="(Phosphotyrosine protein) phosphatases II"/>
    <property type="match status" value="1"/>
</dbReference>
<feature type="region of interest" description="Disordered" evidence="2">
    <location>
        <begin position="790"/>
        <end position="820"/>
    </location>
</feature>
<organism evidence="5 6">
    <name type="scientific">Cafeteria roenbergensis</name>
    <name type="common">Marine flagellate</name>
    <dbReference type="NCBI Taxonomy" id="33653"/>
    <lineage>
        <taxon>Eukaryota</taxon>
        <taxon>Sar</taxon>
        <taxon>Stramenopiles</taxon>
        <taxon>Bigyra</taxon>
        <taxon>Opalozoa</taxon>
        <taxon>Bicosoecida</taxon>
        <taxon>Cafeteriaceae</taxon>
        <taxon>Cafeteria</taxon>
    </lineage>
</organism>
<proteinExistence type="inferred from homology"/>
<dbReference type="InterPro" id="IPR019309">
    <property type="entry name" value="WASHC3"/>
</dbReference>
<evidence type="ECO:0000313" key="6">
    <source>
        <dbReference type="Proteomes" id="UP000323011"/>
    </source>
</evidence>
<comment type="caution">
    <text evidence="5">The sequence shown here is derived from an EMBL/GenBank/DDBJ whole genome shotgun (WGS) entry which is preliminary data.</text>
</comment>
<dbReference type="PANTHER" id="PTHR13015">
    <property type="entry name" value="PROTEIN AD-016-RELATED"/>
    <property type="match status" value="1"/>
</dbReference>
<dbReference type="PROSITE" id="PS51181">
    <property type="entry name" value="PPASE_TENSIN"/>
    <property type="match status" value="1"/>
</dbReference>
<dbReference type="Pfam" id="PF02181">
    <property type="entry name" value="FH2"/>
    <property type="match status" value="1"/>
</dbReference>
<feature type="region of interest" description="Disordered" evidence="2">
    <location>
        <begin position="860"/>
        <end position="890"/>
    </location>
</feature>
<feature type="region of interest" description="Disordered" evidence="2">
    <location>
        <begin position="280"/>
        <end position="300"/>
    </location>
</feature>
<dbReference type="InterPro" id="IPR029021">
    <property type="entry name" value="Prot-tyrosine_phosphatase-like"/>
</dbReference>
<feature type="region of interest" description="Disordered" evidence="2">
    <location>
        <begin position="510"/>
        <end position="540"/>
    </location>
</feature>
<evidence type="ECO:0000313" key="5">
    <source>
        <dbReference type="EMBL" id="KAA0149006.1"/>
    </source>
</evidence>
<feature type="region of interest" description="Disordered" evidence="2">
    <location>
        <begin position="930"/>
        <end position="960"/>
    </location>
</feature>
<sequence length="1534" mass="158390">MLRSISEFFSPTHAAPSSSPLDISKVTDRLYVMGLPWRRMTEATAQRNNIDEIAAHLRAQFGNHALLFDLTSRGPHGVDYSKFNHQVLHFEPDFSDRGHEDVPAIRQAFSFCYAAKFWTELHPRNVVVLFCKDGRRRSGFFAACWLAYSGVAADTMEGYQIFTAARLRGNIQGTDARSAAARAMRMRALPDERRKLRLLRSWAYLLVSTNTLLNQIAARPVTHELVKIIARFSGAMEQPGAPPPVVEVLVDGNPVFYSDEVYVRGDVCIRILTEQRTPAEEEREARALEAPSGLSPVTPSLSRPRIAARFAFHSNASGSAPLVRPPAPVESSSPTLASLVNVRDFQATRLGMMVVCFSHAVVPQESLMAAIVNRHRFDGDTVAAALQLTNNSEEAALGLLKDGLLASLARAPQFTEEECLGTAYGAAASMSSRDRPKAGAEPSLSGSQPGADAATPGGAGAPAAGPDAAGGVPLGQDPAYAPFFKMLKVGVPRPAVEIKVREAGLDPAALDADQSKPFGKPTAAGAGGAGAPAAGPDAAGGVPLGQDPAYAPFFKMLKVGVPRPAVEIKVREAGLDPAALDADQSKPFGKPTAAGAGGAGAPAAGPDAAGGVPLGQDPAYAPFFKMLKVGVPRPAVEIKVREAGLDPAALDADQSKPFGKPTAAGAGGAGAPAAGPDAAGGVPLGQDPAYAPFFKMLKVGVPRPAVEIKVREAGLDPAALDADQSKPFGKPTAAGAGGAGAPAAGPDAAGGVPLGQDPAYAPFFKMLKVGVPRPAVEIKVREAGLDPAALDADQSKPFGKPTAAGAGGAGAPAAGPDAAGGVPLGQDPAYAPFFKMLKVGVPRPAVEIKVREAGLDPAALDADQSKPFGKPTAAGAGGAGAPAAGPDAAGGVPLGQDPAYAPFFKMLKVGVPRPAVEIKVREAGLDPAALDADQSKPFGKPTAAGAGGAGAPAAGPDAAGGVPLGQDPAYAPFFKMLKVGVPRPAVEIKVREAGLDPAALDADQSKPFGKPTAAGAGGAGAPAAGPDAAGGVPLGQDPAYAPFFKMLKVGVPRPAVEIKVREAGLDPAALDADQSKPFGKPTAAGAGGAGAPAAGPDAAGGVPLGQDPAYAPFFKMLKVGVPRPAVEIKVREAGLDPAALDADQSKPFGKPTAADAEPADPEAVPIKEHPEYGPFVKMLRLRVPRPAIENKMRVQGLDSAVLDLDPEEILPKRFRKSSKPAAAAASSHAKAKSSVIRKRLHWDELPEDRLAKTSFWDQVASEAREAGQSGVDIDSSDYEALFTKKKGAPSKPKPAAGAAAAGATKVRLVEFKRATNVGIGLARISMGTASVRACLRDLTCYAPDGKSQLSTADLHSLVDLVPTNEEVRTVMAFKGPRSQLGEAEAFFAAMADVKKPKARAMALHYQRQFRERVSELLERYKLLHQACSQVSESQSLKRALGWVLRVGHQLNTAGKGSSADLGTRGLAVTSLAKLSSTKAFDGKTTVLLYTVGQARKAGDTEALMVSKSLPLASDASRIQLANLFRLSSPSSARL</sequence>
<dbReference type="GO" id="GO:0030041">
    <property type="term" value="P:actin filament polymerization"/>
    <property type="evidence" value="ECO:0007669"/>
    <property type="project" value="TreeGrafter"/>
</dbReference>
<feature type="region of interest" description="Disordered" evidence="2">
    <location>
        <begin position="1139"/>
        <end position="1159"/>
    </location>
</feature>
<feature type="region of interest" description="Disordered" evidence="2">
    <location>
        <begin position="431"/>
        <end position="470"/>
    </location>
</feature>
<feature type="domain" description="FH2" evidence="4">
    <location>
        <begin position="1227"/>
        <end position="1534"/>
    </location>
</feature>
<evidence type="ECO:0000256" key="2">
    <source>
        <dbReference type="SAM" id="MobiDB-lite"/>
    </source>
</evidence>
<reference evidence="5 6" key="1">
    <citation type="submission" date="2019-07" db="EMBL/GenBank/DDBJ databases">
        <title>Genomes of Cafeteria roenbergensis.</title>
        <authorList>
            <person name="Fischer M.G."/>
            <person name="Hackl T."/>
            <person name="Roman M."/>
        </authorList>
    </citation>
    <scope>NUCLEOTIDE SEQUENCE [LARGE SCALE GENOMIC DNA]</scope>
    <source>
        <strain evidence="5 6">BVI</strain>
    </source>
</reference>
<evidence type="ECO:0008006" key="7">
    <source>
        <dbReference type="Google" id="ProtNLM"/>
    </source>
</evidence>
<dbReference type="Gene3D" id="3.90.190.10">
    <property type="entry name" value="Protein tyrosine phosphatase superfamily"/>
    <property type="match status" value="1"/>
</dbReference>
<feature type="compositionally biased region" description="Low complexity" evidence="2">
    <location>
        <begin position="601"/>
        <end position="610"/>
    </location>
</feature>
<dbReference type="PROSITE" id="PS51444">
    <property type="entry name" value="FH2"/>
    <property type="match status" value="1"/>
</dbReference>
<feature type="region of interest" description="Disordered" evidence="2">
    <location>
        <begin position="1000"/>
        <end position="1030"/>
    </location>
</feature>
<dbReference type="InterPro" id="IPR015425">
    <property type="entry name" value="FH2_Formin"/>
</dbReference>
<feature type="compositionally biased region" description="Low complexity" evidence="2">
    <location>
        <begin position="881"/>
        <end position="890"/>
    </location>
</feature>
<evidence type="ECO:0000256" key="1">
    <source>
        <dbReference type="ARBA" id="ARBA00006290"/>
    </source>
</evidence>
<feature type="compositionally biased region" description="Low complexity" evidence="2">
    <location>
        <begin position="671"/>
        <end position="680"/>
    </location>
</feature>
<comment type="similarity">
    <text evidence="1">Belongs to the CCDC53 family.</text>
</comment>
<dbReference type="GO" id="GO:0071203">
    <property type="term" value="C:WASH complex"/>
    <property type="evidence" value="ECO:0007669"/>
    <property type="project" value="InterPro"/>
</dbReference>
<keyword evidence="6" id="KW-1185">Reference proteome</keyword>
<dbReference type="Gene3D" id="1.20.58.2220">
    <property type="entry name" value="Formin, FH2 domain"/>
    <property type="match status" value="1"/>
</dbReference>
<dbReference type="OMA" id="AYAPFFK"/>
<dbReference type="PANTHER" id="PTHR13015:SF0">
    <property type="entry name" value="WASH COMPLEX SUBUNIT 3"/>
    <property type="match status" value="1"/>
</dbReference>
<dbReference type="Proteomes" id="UP000323011">
    <property type="component" value="Unassembled WGS sequence"/>
</dbReference>
<dbReference type="InterPro" id="IPR029023">
    <property type="entry name" value="Tensin_phosphatase"/>
</dbReference>
<gene>
    <name evidence="5" type="ORF">FNF29_06297</name>
</gene>
<evidence type="ECO:0000259" key="4">
    <source>
        <dbReference type="PROSITE" id="PS51444"/>
    </source>
</evidence>
<name>A0A5A8C7E2_CAFRO</name>
<feature type="compositionally biased region" description="Low complexity" evidence="2">
    <location>
        <begin position="951"/>
        <end position="960"/>
    </location>
</feature>
<feature type="region of interest" description="Disordered" evidence="2">
    <location>
        <begin position="650"/>
        <end position="680"/>
    </location>
</feature>
<feature type="region of interest" description="Disordered" evidence="2">
    <location>
        <begin position="580"/>
        <end position="610"/>
    </location>
</feature>
<protein>
    <recommendedName>
        <fullName evidence="7">FH2 domain-containing protein</fullName>
    </recommendedName>
</protein>
<feature type="compositionally biased region" description="Low complexity" evidence="2">
    <location>
        <begin position="531"/>
        <end position="540"/>
    </location>
</feature>
<dbReference type="Pfam" id="PF10152">
    <property type="entry name" value="CCDC53"/>
    <property type="match status" value="11"/>
</dbReference>
<feature type="domain" description="Phosphatase tensin-type" evidence="3">
    <location>
        <begin position="12"/>
        <end position="206"/>
    </location>
</feature>
<feature type="compositionally biased region" description="Low complexity" evidence="2">
    <location>
        <begin position="1021"/>
        <end position="1030"/>
    </location>
</feature>
<feature type="compositionally biased region" description="Low complexity" evidence="2">
    <location>
        <begin position="1091"/>
        <end position="1100"/>
    </location>
</feature>
<feature type="compositionally biased region" description="Low complexity" evidence="2">
    <location>
        <begin position="811"/>
        <end position="820"/>
    </location>
</feature>
<dbReference type="GO" id="GO:0006887">
    <property type="term" value="P:exocytosis"/>
    <property type="evidence" value="ECO:0007669"/>
    <property type="project" value="TreeGrafter"/>
</dbReference>
<accession>A0A5A8C7E2</accession>
<dbReference type="EMBL" id="VLTN01000047">
    <property type="protein sequence ID" value="KAA0149006.1"/>
    <property type="molecule type" value="Genomic_DNA"/>
</dbReference>
<feature type="region of interest" description="Disordered" evidence="2">
    <location>
        <begin position="1070"/>
        <end position="1100"/>
    </location>
</feature>
<dbReference type="SUPFAM" id="SSF101447">
    <property type="entry name" value="Formin homology 2 domain (FH2 domain)"/>
    <property type="match status" value="1"/>
</dbReference>
<feature type="region of interest" description="Disordered" evidence="2">
    <location>
        <begin position="720"/>
        <end position="750"/>
    </location>
</feature>
<evidence type="ECO:0000259" key="3">
    <source>
        <dbReference type="PROSITE" id="PS51181"/>
    </source>
</evidence>